<dbReference type="InterPro" id="IPR052894">
    <property type="entry name" value="AsmA-related"/>
</dbReference>
<reference evidence="3 4" key="1">
    <citation type="submission" date="2022-10" db="EMBL/GenBank/DDBJ databases">
        <title>High-quality genome sequences of two octocoral-associated bacteria, Endozoicomonas euniceicola EF212 and Endozoicomonas gorgoniicola PS125.</title>
        <authorList>
            <person name="Chiou Y.-J."/>
            <person name="Chen Y.-H."/>
        </authorList>
    </citation>
    <scope>NUCLEOTIDE SEQUENCE [LARGE SCALE GENOMIC DNA]</scope>
    <source>
        <strain evidence="3 4">PS125</strain>
    </source>
</reference>
<dbReference type="PANTHER" id="PTHR30441">
    <property type="entry name" value="DUF748 DOMAIN-CONTAINING PROTEIN"/>
    <property type="match status" value="1"/>
</dbReference>
<evidence type="ECO:0000256" key="1">
    <source>
        <dbReference type="SAM" id="MobiDB-lite"/>
    </source>
</evidence>
<sequence>MLDSQLNVFIKFAKRFLAAVAVLLLLLLTILTIGFRVDLNPWRDSIVGIANDALPYHLALDGDMEARISLQPSVRLTDIRLAPQNDPESAMVSIGLVSAKVGVLPLLFNTVDIDHILAEDVAIRLERNGQGEANWEIAIDEAVSVQAGTNNSNQNPSETSGLPSNFELRIDQQVAVQTLSFVYIDQQDDIEFDGRMDNLTLSLDDQDDLIMNAVGVMQGTDWSVNAKTAFSQYLSGKPGSIEVEAMLDDARFAVTGQLNPAKGQDSHFALEISVSTEGVLETFAGSEVARLAPISVDSRVAIGVASLLLEDIDVQLADSDLSGRLEIRRGQPPEVSGNLFMNRLDFTPWLEEADKEASSEKASYEEAPFKEISAEGSEVENATNASEQQDDEPEEEVLPLNQLVYNWLNSAMVNLDMAIGETVGLPVSVSNTQFRVEMADGRLKAPLSVAIEGIELSGHWETTASERSIRSHAELSATNANIGPLMALLMDSSAQGQVDAFSLNVNSRGRSIARLIRNAHLQLQMKNGHLLVNNNEDWRVRTARASVGLAQNTEVFVDADLLAVPVEVMMQADPLIAMRRGKDWNLDLKVDSPAFTASAKGFVSESGLDEDSQFAIEMNAPKLGALSNWLGVKPTVAEPMRFRGNLHNQKASLGIRLAELVIGDSTGKLDIEWIRKEDGGLAKIVARLPKLDIDQLSGFIPEPETAEAAAGKENNSQSQDGFRLDVPLLADEIYIADADIDYRMDRLLVAGQTLRDLKFSGYIRGGRLNPSPLSAIYAGSYFYGDLALDMRNQSIESDFNLMVDRPDFGRMMTELGVIDDIDVTLDKASFNLKLRGKTIAELIKTIELEATLTGGRLGLNDASGNVSDVLLNTGTVSARPNLRTTLKMDGELKEMPVTFEVSFNPLSRLLTSRKNVNMQLSTHINEMSFMSYAMVNLPIERRRARLGLIFRTPSLTRLNPLLDVDMPPYGPVTVNGRFGMTPTGFEMAQSKITVGDSELEGQMVLNTQGKAELDIQLTAPSIQLNDFKTGDWTAWSSETDDNNVNTSETPEQLTPEGEEPSLLNAETLQRLNMDFRLDVDEVLSGEDQLGTGKLYLQLQDGDLSLNPLFIALPGGEINASGHLRAQPEGFAIGLKANVDRLDYGVLARRIDPHTKMQGDVSFRMDIETVAETPEDLFSHARGDFGFAVWPRDFEAGIIDLWAVGLATAVLPRLGPGDPSQLNCAVGTFQLEDGQMKDNVLMLDTSNMQVLGHSDIDFTDEKINLVLVPRAKTAQIFGLSLPVMVTGSFNDFGFGIPSGELIVTTTRFITSPVIAPLRWMLEQPLEENGSNLCTQMYNQSVQPPNK</sequence>
<evidence type="ECO:0000259" key="2">
    <source>
        <dbReference type="Pfam" id="PF05170"/>
    </source>
</evidence>
<dbReference type="Proteomes" id="UP001209854">
    <property type="component" value="Unassembled WGS sequence"/>
</dbReference>
<feature type="region of interest" description="Disordered" evidence="1">
    <location>
        <begin position="1036"/>
        <end position="1059"/>
    </location>
</feature>
<gene>
    <name evidence="3" type="ORF">NX722_06970</name>
</gene>
<name>A0ABT3MSP3_9GAMM</name>
<dbReference type="InterPro" id="IPR007844">
    <property type="entry name" value="AsmA"/>
</dbReference>
<dbReference type="PANTHER" id="PTHR30441:SF8">
    <property type="entry name" value="DUF748 DOMAIN-CONTAINING PROTEIN"/>
    <property type="match status" value="1"/>
</dbReference>
<proteinExistence type="predicted"/>
<accession>A0ABT3MSP3</accession>
<comment type="caution">
    <text evidence="3">The sequence shown here is derived from an EMBL/GenBank/DDBJ whole genome shotgun (WGS) entry which is preliminary data.</text>
</comment>
<feature type="domain" description="AsmA" evidence="2">
    <location>
        <begin position="17"/>
        <end position="186"/>
    </location>
</feature>
<keyword evidence="4" id="KW-1185">Reference proteome</keyword>
<organism evidence="3 4">
    <name type="scientific">Endozoicomonas gorgoniicola</name>
    <dbReference type="NCBI Taxonomy" id="1234144"/>
    <lineage>
        <taxon>Bacteria</taxon>
        <taxon>Pseudomonadati</taxon>
        <taxon>Pseudomonadota</taxon>
        <taxon>Gammaproteobacteria</taxon>
        <taxon>Oceanospirillales</taxon>
        <taxon>Endozoicomonadaceae</taxon>
        <taxon>Endozoicomonas</taxon>
    </lineage>
</organism>
<dbReference type="RefSeq" id="WP_262567359.1">
    <property type="nucleotide sequence ID" value="NZ_JAPFCC010000001.1"/>
</dbReference>
<feature type="compositionally biased region" description="Polar residues" evidence="1">
    <location>
        <begin position="1036"/>
        <end position="1052"/>
    </location>
</feature>
<evidence type="ECO:0000313" key="4">
    <source>
        <dbReference type="Proteomes" id="UP001209854"/>
    </source>
</evidence>
<evidence type="ECO:0000313" key="3">
    <source>
        <dbReference type="EMBL" id="MCW7552391.1"/>
    </source>
</evidence>
<feature type="region of interest" description="Disordered" evidence="1">
    <location>
        <begin position="372"/>
        <end position="396"/>
    </location>
</feature>
<dbReference type="Pfam" id="PF05170">
    <property type="entry name" value="AsmA"/>
    <property type="match status" value="2"/>
</dbReference>
<protein>
    <submittedName>
        <fullName evidence="3">AsmA family protein</fullName>
    </submittedName>
</protein>
<feature type="domain" description="AsmA" evidence="2">
    <location>
        <begin position="994"/>
        <end position="1186"/>
    </location>
</feature>
<dbReference type="EMBL" id="JAPFCC010000001">
    <property type="protein sequence ID" value="MCW7552391.1"/>
    <property type="molecule type" value="Genomic_DNA"/>
</dbReference>